<dbReference type="Pfam" id="PF00005">
    <property type="entry name" value="ABC_tran"/>
    <property type="match status" value="1"/>
</dbReference>
<dbReference type="RefSeq" id="WP_045276361.1">
    <property type="nucleotide sequence ID" value="NZ_BAAAUP010000002.1"/>
</dbReference>
<evidence type="ECO:0000259" key="5">
    <source>
        <dbReference type="PROSITE" id="PS50893"/>
    </source>
</evidence>
<accession>A0A0M2GY14</accession>
<dbReference type="PANTHER" id="PTHR43776">
    <property type="entry name" value="TRANSPORT ATP-BINDING PROTEIN"/>
    <property type="match status" value="1"/>
</dbReference>
<dbReference type="PROSITE" id="PS00211">
    <property type="entry name" value="ABC_TRANSPORTER_1"/>
    <property type="match status" value="1"/>
</dbReference>
<dbReference type="GO" id="GO:0005524">
    <property type="term" value="F:ATP binding"/>
    <property type="evidence" value="ECO:0007669"/>
    <property type="project" value="UniProtKB-KW"/>
</dbReference>
<dbReference type="PROSITE" id="PS50893">
    <property type="entry name" value="ABC_TRANSPORTER_2"/>
    <property type="match status" value="1"/>
</dbReference>
<dbReference type="PANTHER" id="PTHR43776:SF7">
    <property type="entry name" value="D,D-DIPEPTIDE TRANSPORT ATP-BINDING PROTEIN DDPF-RELATED"/>
    <property type="match status" value="1"/>
</dbReference>
<dbReference type="InterPro" id="IPR027417">
    <property type="entry name" value="P-loop_NTPase"/>
</dbReference>
<evidence type="ECO:0000256" key="1">
    <source>
        <dbReference type="ARBA" id="ARBA00005417"/>
    </source>
</evidence>
<evidence type="ECO:0000256" key="4">
    <source>
        <dbReference type="ARBA" id="ARBA00022840"/>
    </source>
</evidence>
<dbReference type="CDD" id="cd03257">
    <property type="entry name" value="ABC_NikE_OppD_transporters"/>
    <property type="match status" value="1"/>
</dbReference>
<dbReference type="InterPro" id="IPR003439">
    <property type="entry name" value="ABC_transporter-like_ATP-bd"/>
</dbReference>
<evidence type="ECO:0000313" key="6">
    <source>
        <dbReference type="EMBL" id="KJL38650.1"/>
    </source>
</evidence>
<feature type="domain" description="ABC transporter" evidence="5">
    <location>
        <begin position="8"/>
        <end position="248"/>
    </location>
</feature>
<name>A0A0M2GY14_9MICO</name>
<evidence type="ECO:0000256" key="2">
    <source>
        <dbReference type="ARBA" id="ARBA00022448"/>
    </source>
</evidence>
<keyword evidence="2" id="KW-0813">Transport</keyword>
<dbReference type="InterPro" id="IPR050319">
    <property type="entry name" value="ABC_transp_ATP-bind"/>
</dbReference>
<dbReference type="GO" id="GO:0016887">
    <property type="term" value="F:ATP hydrolysis activity"/>
    <property type="evidence" value="ECO:0007669"/>
    <property type="project" value="InterPro"/>
</dbReference>
<evidence type="ECO:0000313" key="7">
    <source>
        <dbReference type="Proteomes" id="UP000033956"/>
    </source>
</evidence>
<dbReference type="InterPro" id="IPR017871">
    <property type="entry name" value="ABC_transporter-like_CS"/>
</dbReference>
<dbReference type="AlphaFoldDB" id="A0A0M2GY14"/>
<dbReference type="SMART" id="SM00382">
    <property type="entry name" value="AAA"/>
    <property type="match status" value="1"/>
</dbReference>
<evidence type="ECO:0000256" key="3">
    <source>
        <dbReference type="ARBA" id="ARBA00022741"/>
    </source>
</evidence>
<keyword evidence="4 6" id="KW-0067">ATP-binding</keyword>
<sequence>MADPLLSIRDLRVEYRSGFGPGRRVVRAVDGVSLTIARGETLAVVGESGSGKTTVSRSIFGLTPVRAGRVLLDGLDITRPNRFGRQELSRRVQMVFQDPYTALDPRMTVHDSVAEPLVIAGEYRRDEVIRMLDLVGIGGLAGRRPAALSGGQRQRVVIARALIRRPDLVVLDEPVSALDVSVRAQVLDLIARLQDELGLSYLFVSHDLAVVRHVSDRVAIMQHGRIVEQGGTAEVFDAPKEEYTARLLAAAPTPDPRDRTWLHPVEHVMESADRGI</sequence>
<proteinExistence type="inferred from homology"/>
<dbReference type="PATRIC" id="fig|92835.4.peg.2478"/>
<comment type="caution">
    <text evidence="6">The sequence shown here is derived from an EMBL/GenBank/DDBJ whole genome shotgun (WGS) entry which is preliminary data.</text>
</comment>
<comment type="similarity">
    <text evidence="1">Belongs to the ABC transporter superfamily.</text>
</comment>
<dbReference type="InterPro" id="IPR003593">
    <property type="entry name" value="AAA+_ATPase"/>
</dbReference>
<dbReference type="Gene3D" id="3.40.50.300">
    <property type="entry name" value="P-loop containing nucleotide triphosphate hydrolases"/>
    <property type="match status" value="1"/>
</dbReference>
<gene>
    <name evidence="6" type="primary">oppF_3</name>
    <name evidence="6" type="ORF">RS81_02445</name>
</gene>
<protein>
    <submittedName>
        <fullName evidence="6">Oligopeptide transport ATP-binding protein OppF</fullName>
    </submittedName>
</protein>
<dbReference type="EMBL" id="JYIZ01000054">
    <property type="protein sequence ID" value="KJL38650.1"/>
    <property type="molecule type" value="Genomic_DNA"/>
</dbReference>
<reference evidence="6 7" key="1">
    <citation type="submission" date="2015-02" db="EMBL/GenBank/DDBJ databases">
        <title>Draft genome sequences of ten Microbacterium spp. with emphasis on heavy metal contaminated environments.</title>
        <authorList>
            <person name="Corretto E."/>
        </authorList>
    </citation>
    <scope>NUCLEOTIDE SEQUENCE [LARGE SCALE GENOMIC DNA]</scope>
    <source>
        <strain evidence="6 7">DSM 12510</strain>
    </source>
</reference>
<dbReference type="SUPFAM" id="SSF52540">
    <property type="entry name" value="P-loop containing nucleoside triphosphate hydrolases"/>
    <property type="match status" value="1"/>
</dbReference>
<dbReference type="GO" id="GO:0055085">
    <property type="term" value="P:transmembrane transport"/>
    <property type="evidence" value="ECO:0007669"/>
    <property type="project" value="UniProtKB-ARBA"/>
</dbReference>
<dbReference type="STRING" id="92835.RS81_02445"/>
<organism evidence="6 7">
    <name type="scientific">Microbacterium terrae</name>
    <dbReference type="NCBI Taxonomy" id="69369"/>
    <lineage>
        <taxon>Bacteria</taxon>
        <taxon>Bacillati</taxon>
        <taxon>Actinomycetota</taxon>
        <taxon>Actinomycetes</taxon>
        <taxon>Micrococcales</taxon>
        <taxon>Microbacteriaceae</taxon>
        <taxon>Microbacterium</taxon>
    </lineage>
</organism>
<keyword evidence="3" id="KW-0547">Nucleotide-binding</keyword>
<dbReference type="Proteomes" id="UP000033956">
    <property type="component" value="Unassembled WGS sequence"/>
</dbReference>
<keyword evidence="7" id="KW-1185">Reference proteome</keyword>